<dbReference type="PANTHER" id="PTHR40448">
    <property type="entry name" value="TWO-COMPONENT SENSOR HISTIDINE KINASE"/>
    <property type="match status" value="1"/>
</dbReference>
<accession>A0A1W7ADP7</accession>
<dbReference type="EMBL" id="CP021059">
    <property type="protein sequence ID" value="ARQ07714.1"/>
    <property type="molecule type" value="Genomic_DNA"/>
</dbReference>
<dbReference type="Proteomes" id="UP000194154">
    <property type="component" value="Chromosome"/>
</dbReference>
<name>A0A1W7ADP7_9STAP</name>
<dbReference type="KEGG" id="mcak:MCCS_21250"/>
<feature type="transmembrane region" description="Helical" evidence="1">
    <location>
        <begin position="81"/>
        <end position="107"/>
    </location>
</feature>
<feature type="transmembrane region" description="Helical" evidence="1">
    <location>
        <begin position="185"/>
        <end position="207"/>
    </location>
</feature>
<evidence type="ECO:0000259" key="2">
    <source>
        <dbReference type="Pfam" id="PF14501"/>
    </source>
</evidence>
<keyword evidence="1" id="KW-1133">Transmembrane helix</keyword>
<feature type="transmembrane region" description="Helical" evidence="1">
    <location>
        <begin position="146"/>
        <end position="173"/>
    </location>
</feature>
<evidence type="ECO:0000256" key="1">
    <source>
        <dbReference type="SAM" id="Phobius"/>
    </source>
</evidence>
<dbReference type="InterPro" id="IPR036890">
    <property type="entry name" value="HATPase_C_sf"/>
</dbReference>
<feature type="transmembrane region" description="Helical" evidence="1">
    <location>
        <begin position="113"/>
        <end position="134"/>
    </location>
</feature>
<dbReference type="PANTHER" id="PTHR40448:SF1">
    <property type="entry name" value="TWO-COMPONENT SENSOR HISTIDINE KINASE"/>
    <property type="match status" value="1"/>
</dbReference>
<keyword evidence="4" id="KW-1185">Reference proteome</keyword>
<keyword evidence="1" id="KW-0472">Membrane</keyword>
<dbReference type="SUPFAM" id="SSF55874">
    <property type="entry name" value="ATPase domain of HSP90 chaperone/DNA topoisomerase II/histidine kinase"/>
    <property type="match status" value="1"/>
</dbReference>
<evidence type="ECO:0000313" key="4">
    <source>
        <dbReference type="Proteomes" id="UP000194154"/>
    </source>
</evidence>
<proteinExistence type="predicted"/>
<dbReference type="Gene3D" id="3.30.565.10">
    <property type="entry name" value="Histidine kinase-like ATPase, C-terminal domain"/>
    <property type="match status" value="1"/>
</dbReference>
<dbReference type="GO" id="GO:0016301">
    <property type="term" value="F:kinase activity"/>
    <property type="evidence" value="ECO:0007669"/>
    <property type="project" value="UniProtKB-KW"/>
</dbReference>
<keyword evidence="1" id="KW-0812">Transmembrane</keyword>
<keyword evidence="3" id="KW-0418">Kinase</keyword>
<sequence>MHFDFPLITSILFITFQCISFAIAMRILEDVKYDKRDLYNLVFLFILPSIGLFFIFKFFAIIYFLFYFIYLFRYRNFIHSLINACLCIVIGILADHITSLILMSLFYRPVFNTPYFFLYFIIFLMLMILLSYLFRIGIKRLKRINLLYDKVFLSILLIFLGCTVIAFYTLILNDQLTQIVEYKKFVLFFVAYALFSVFIITIISRYLRNAYALKQKAQENEHYFNYTQTLEQVNQEMRKFKHDYINILSTLSSYINNKDMDGLAVYFSEQIVPLKTSLNHELIQLNGLEKCHIIPLKGLVTTKIIDTQNAGIPLSIEVSDDIYEEDVKIDIIKLSRAVGIIWDNAIEASKDIDDPKINAGIIKNDNSILFIVANKCNNNIPSIHELYQPGFSTKGDNRGIGLLNLKEISSMFPNMFLDTSIQNGLFIQKIEIVTSH</sequence>
<dbReference type="STRING" id="1855823.MCCS_21250"/>
<dbReference type="AlphaFoldDB" id="A0A1W7ADP7"/>
<protein>
    <submittedName>
        <fullName evidence="3">Sensory histidine kinase DcuS</fullName>
    </submittedName>
</protein>
<keyword evidence="3" id="KW-0808">Transferase</keyword>
<organism evidence="3 4">
    <name type="scientific">Macrococcoides canis</name>
    <dbReference type="NCBI Taxonomy" id="1855823"/>
    <lineage>
        <taxon>Bacteria</taxon>
        <taxon>Bacillati</taxon>
        <taxon>Bacillota</taxon>
        <taxon>Bacilli</taxon>
        <taxon>Bacillales</taxon>
        <taxon>Staphylococcaceae</taxon>
        <taxon>Macrococcoides</taxon>
    </lineage>
</organism>
<feature type="transmembrane region" description="Helical" evidence="1">
    <location>
        <begin position="40"/>
        <end position="69"/>
    </location>
</feature>
<reference evidence="3 4" key="1">
    <citation type="journal article" date="2017" name="Int. J. Syst. Evol. Microbiol.">
        <title>Macrococcus canis sp. nov., a skin bacterium associated with infections in dogs.</title>
        <authorList>
            <person name="Gobeli Brawand S."/>
            <person name="Cotting K."/>
            <person name="Gomez-Sanz E."/>
            <person name="Collaud A."/>
            <person name="Thomann A."/>
            <person name="Brodard I."/>
            <person name="Rodriguez-Campos S."/>
            <person name="Strauss C."/>
            <person name="Perreten V."/>
        </authorList>
    </citation>
    <scope>NUCLEOTIDE SEQUENCE [LARGE SCALE GENOMIC DNA]</scope>
    <source>
        <strain evidence="3 4">KM45013</strain>
    </source>
</reference>
<gene>
    <name evidence="3" type="ORF">MCCS_21250</name>
</gene>
<dbReference type="GO" id="GO:0042802">
    <property type="term" value="F:identical protein binding"/>
    <property type="evidence" value="ECO:0007669"/>
    <property type="project" value="TreeGrafter"/>
</dbReference>
<feature type="transmembrane region" description="Helical" evidence="1">
    <location>
        <begin position="7"/>
        <end position="28"/>
    </location>
</feature>
<dbReference type="Pfam" id="PF14501">
    <property type="entry name" value="HATPase_c_5"/>
    <property type="match status" value="1"/>
</dbReference>
<feature type="domain" description="Sensor histidine kinase NatK-like C-terminal" evidence="2">
    <location>
        <begin position="331"/>
        <end position="432"/>
    </location>
</feature>
<evidence type="ECO:0000313" key="3">
    <source>
        <dbReference type="EMBL" id="ARQ07714.1"/>
    </source>
</evidence>
<dbReference type="InterPro" id="IPR032834">
    <property type="entry name" value="NatK-like_C"/>
</dbReference>